<dbReference type="PANTHER" id="PTHR11629">
    <property type="entry name" value="VACUOLAR PROTON ATPASES"/>
    <property type="match status" value="1"/>
</dbReference>
<feature type="transmembrane region" description="Helical" evidence="8">
    <location>
        <begin position="442"/>
        <end position="469"/>
    </location>
</feature>
<evidence type="ECO:0000256" key="1">
    <source>
        <dbReference type="ARBA" id="ARBA00004141"/>
    </source>
</evidence>
<dbReference type="Pfam" id="PF01496">
    <property type="entry name" value="V_ATPase_I"/>
    <property type="match status" value="1"/>
</dbReference>
<keyword evidence="4 8" id="KW-0812">Transmembrane</keyword>
<sequence>MAIVKMSSFSLFAFDSERDNLLHELQKFGYVHFSDLANDETLKEEGLRDVVVPEGITEVDQDIANIKYALEILSKNDPRETGFKAMIKGKANFTLEGLEETAGAYDYKPVFESLKDRMGKVESLNQEEMRLIAASDELKPWVTLGYPVASMKGFSQSEVFTGTVPKKLKDKLMNELLPFDYTYYEVISEGKDDSYLLAISSKDEKDAVNEVLRNNSFSSIRISGEAEPDREMHKIAERLAELKSEREAVKNGIKEMAVHLPDLEIYYEYLMNKKVRLHASENFLRTDSVNVIRGYIPTEMAGDFRKAVEASQKNAYYLDVKEATDEADIPILLKNNKVNQTFESLTAMYALPQYNEIDPTPLLAPFYLFFFGMMVADVGYGALMLIGTAVILKIANLAENTEKFIRFFFYLSIPTIFWGAIYGSFFGGIIKIPGLIDPAKDYMMILIMSIIFGLVHVFFALGVKAFLYVKGGDPVGALFDAGFWYMALIGAIGFLIPMFLDLPPAVKTVSMVLMIVGMGGIVVTGGRENQSMVGKAAGGLYSLYGISSYVGDFVSYSRLMALGLSGGFIASAINMMIGMLSGMGIIGILFGVVLFVGGQAFNIFLSLLGAYVHTSRLTYVEFFGKFYTGGGKPFNLFKNASKYINLK</sequence>
<feature type="transmembrane region" description="Helical" evidence="8">
    <location>
        <begin position="584"/>
        <end position="612"/>
    </location>
</feature>
<dbReference type="InterPro" id="IPR002490">
    <property type="entry name" value="V-ATPase_116kDa_su"/>
</dbReference>
<keyword evidence="7 8" id="KW-0472">Membrane</keyword>
<evidence type="ECO:0000256" key="6">
    <source>
        <dbReference type="ARBA" id="ARBA00023065"/>
    </source>
</evidence>
<evidence type="ECO:0000256" key="3">
    <source>
        <dbReference type="ARBA" id="ARBA00022448"/>
    </source>
</evidence>
<feature type="transmembrane region" description="Helical" evidence="8">
    <location>
        <begin position="532"/>
        <end position="550"/>
    </location>
</feature>
<organism evidence="9 10">
    <name type="scientific">Youngiibacter fragilis 232.1</name>
    <dbReference type="NCBI Taxonomy" id="994573"/>
    <lineage>
        <taxon>Bacteria</taxon>
        <taxon>Bacillati</taxon>
        <taxon>Bacillota</taxon>
        <taxon>Clostridia</taxon>
        <taxon>Eubacteriales</taxon>
        <taxon>Clostridiaceae</taxon>
        <taxon>Youngiibacter</taxon>
    </lineage>
</organism>
<keyword evidence="6" id="KW-0406">Ion transport</keyword>
<proteinExistence type="inferred from homology"/>
<comment type="similarity">
    <text evidence="2">Belongs to the V-ATPase 116 kDa subunit family.</text>
</comment>
<dbReference type="PANTHER" id="PTHR11629:SF63">
    <property type="entry name" value="V-TYPE PROTON ATPASE SUBUNIT A"/>
    <property type="match status" value="1"/>
</dbReference>
<dbReference type="RefSeq" id="WP_023389051.1">
    <property type="nucleotide sequence ID" value="NZ_AXUN02000198.1"/>
</dbReference>
<dbReference type="OrthoDB" id="9803814at2"/>
<evidence type="ECO:0000256" key="4">
    <source>
        <dbReference type="ARBA" id="ARBA00022692"/>
    </source>
</evidence>
<feature type="transmembrane region" description="Helical" evidence="8">
    <location>
        <begin position="481"/>
        <end position="500"/>
    </location>
</feature>
<dbReference type="AlphaFoldDB" id="V7I4C1"/>
<evidence type="ECO:0000313" key="9">
    <source>
        <dbReference type="EMBL" id="ETA79837.1"/>
    </source>
</evidence>
<dbReference type="GO" id="GO:0007035">
    <property type="term" value="P:vacuolar acidification"/>
    <property type="evidence" value="ECO:0007669"/>
    <property type="project" value="TreeGrafter"/>
</dbReference>
<dbReference type="GO" id="GO:0046961">
    <property type="term" value="F:proton-transporting ATPase activity, rotational mechanism"/>
    <property type="evidence" value="ECO:0007669"/>
    <property type="project" value="InterPro"/>
</dbReference>
<dbReference type="GO" id="GO:0033179">
    <property type="term" value="C:proton-transporting V-type ATPase, V0 domain"/>
    <property type="evidence" value="ECO:0007669"/>
    <property type="project" value="InterPro"/>
</dbReference>
<keyword evidence="5 8" id="KW-1133">Transmembrane helix</keyword>
<dbReference type="Proteomes" id="UP000017747">
    <property type="component" value="Unassembled WGS sequence"/>
</dbReference>
<accession>V7I4C1</accession>
<evidence type="ECO:0000256" key="5">
    <source>
        <dbReference type="ARBA" id="ARBA00022989"/>
    </source>
</evidence>
<name>V7I4C1_9CLOT</name>
<feature type="transmembrane region" description="Helical" evidence="8">
    <location>
        <begin position="366"/>
        <end position="395"/>
    </location>
</feature>
<keyword evidence="3" id="KW-0813">Transport</keyword>
<dbReference type="GO" id="GO:0051117">
    <property type="term" value="F:ATPase binding"/>
    <property type="evidence" value="ECO:0007669"/>
    <property type="project" value="TreeGrafter"/>
</dbReference>
<dbReference type="STRING" id="994573.T472_0215040"/>
<dbReference type="GO" id="GO:0016471">
    <property type="term" value="C:vacuolar proton-transporting V-type ATPase complex"/>
    <property type="evidence" value="ECO:0007669"/>
    <property type="project" value="TreeGrafter"/>
</dbReference>
<feature type="transmembrane region" description="Helical" evidence="8">
    <location>
        <begin position="407"/>
        <end position="430"/>
    </location>
</feature>
<dbReference type="Gene3D" id="3.30.70.2170">
    <property type="match status" value="1"/>
</dbReference>
<reference evidence="9 10" key="1">
    <citation type="journal article" date="2014" name="Genome Announc.">
        <title>Genome Sequence of Youngiibacter fragilis, the Type Strain of the Genus Youngiibacter.</title>
        <authorList>
            <person name="Wawrik C.B."/>
            <person name="Callaghan A.V."/>
            <person name="Stamps B.W."/>
            <person name="Wawrik B."/>
        </authorList>
    </citation>
    <scope>NUCLEOTIDE SEQUENCE [LARGE SCALE GENOMIC DNA]</scope>
    <source>
        <strain evidence="9 10">232.1</strain>
    </source>
</reference>
<keyword evidence="10" id="KW-1185">Reference proteome</keyword>
<comment type="caution">
    <text evidence="9">The sequence shown here is derived from an EMBL/GenBank/DDBJ whole genome shotgun (WGS) entry which is preliminary data.</text>
</comment>
<dbReference type="Gene3D" id="3.30.70.2750">
    <property type="match status" value="1"/>
</dbReference>
<evidence type="ECO:0000256" key="7">
    <source>
        <dbReference type="ARBA" id="ARBA00023136"/>
    </source>
</evidence>
<dbReference type="PATRIC" id="fig|994573.3.peg.2834"/>
<gene>
    <name evidence="9" type="ORF">T472_0215040</name>
</gene>
<comment type="subcellular location">
    <subcellularLocation>
        <location evidence="1">Membrane</location>
        <topology evidence="1">Multi-pass membrane protein</topology>
    </subcellularLocation>
</comment>
<dbReference type="Gene3D" id="1.20.1460.20">
    <property type="match status" value="1"/>
</dbReference>
<evidence type="ECO:0000256" key="8">
    <source>
        <dbReference type="SAM" id="Phobius"/>
    </source>
</evidence>
<dbReference type="EMBL" id="AXUN02000198">
    <property type="protein sequence ID" value="ETA79837.1"/>
    <property type="molecule type" value="Genomic_DNA"/>
</dbReference>
<evidence type="ECO:0000256" key="2">
    <source>
        <dbReference type="ARBA" id="ARBA00009904"/>
    </source>
</evidence>
<dbReference type="eggNOG" id="COG1269">
    <property type="taxonomic scope" value="Bacteria"/>
</dbReference>
<protein>
    <submittedName>
        <fullName evidence="9">ATPase</fullName>
    </submittedName>
</protein>
<evidence type="ECO:0000313" key="10">
    <source>
        <dbReference type="Proteomes" id="UP000017747"/>
    </source>
</evidence>
<feature type="transmembrane region" description="Helical" evidence="8">
    <location>
        <begin position="506"/>
        <end position="525"/>
    </location>
</feature>